<comment type="caution">
    <text evidence="2">The sequence shown here is derived from an EMBL/GenBank/DDBJ whole genome shotgun (WGS) entry which is preliminary data.</text>
</comment>
<dbReference type="Gene3D" id="2.170.16.10">
    <property type="entry name" value="Hedgehog/Intein (Hint) domain"/>
    <property type="match status" value="1"/>
</dbReference>
<sequence>MRTRKREKREAAEALQNKENNRLSRILRTRQNKHSLLNNDDDHDQGSSTPVAITTMSSHSRRANGIVKKIESQDKSLAWKRSRVEGDEGDNAITAISVHDDDDDDLWPDKSIGDTYSSEDEYADETENRGARFNTVHMRQACKTNQYGEMLGKAAQFGKPYLAHGDHERQTAGIFREPTKDSRNSSSNDLRSSHNRVASSSVCGTPGTSRSRAVSGKTIRDSDGGIPGTPSASSSRGTTTTTNDGRQEMRKVQKRFRGSDGSGEEGGFNRVRSLGKTSKKGGIRHMSDPDDDDDLTTDPSDSENDDAPSIDMGFGGNTQVFMADGTTKRIKNIQPGEYVLGPDRIPRLGGLSSPNYHMVFVTSLQILTISTASIRGEYEDMN</sequence>
<feature type="compositionally biased region" description="Polar residues" evidence="1">
    <location>
        <begin position="197"/>
        <end position="212"/>
    </location>
</feature>
<feature type="compositionally biased region" description="Acidic residues" evidence="1">
    <location>
        <begin position="289"/>
        <end position="308"/>
    </location>
</feature>
<dbReference type="Proteomes" id="UP000707451">
    <property type="component" value="Unassembled WGS sequence"/>
</dbReference>
<dbReference type="InterPro" id="IPR036844">
    <property type="entry name" value="Hint_dom_sf"/>
</dbReference>
<feature type="compositionally biased region" description="Low complexity" evidence="1">
    <location>
        <begin position="228"/>
        <end position="242"/>
    </location>
</feature>
<evidence type="ECO:0000313" key="3">
    <source>
        <dbReference type="Proteomes" id="UP000707451"/>
    </source>
</evidence>
<gene>
    <name evidence="2" type="ORF">KI688_006464</name>
</gene>
<keyword evidence="3" id="KW-1185">Reference proteome</keyword>
<dbReference type="SUPFAM" id="SSF51294">
    <property type="entry name" value="Hedgehog/intein (Hint) domain"/>
    <property type="match status" value="1"/>
</dbReference>
<name>A0A9P7XJN5_9FUNG</name>
<accession>A0A9P7XJN5</accession>
<reference evidence="2" key="1">
    <citation type="submission" date="2021-06" db="EMBL/GenBank/DDBJ databases">
        <title>Genome Sequence of Mortierella hyaline Strain SCG-10, a Cold-Adapted, Nitrate-Reducing Fungus Isolated from Soil in Minnesota, USA.</title>
        <authorList>
            <person name="Aldossari N."/>
        </authorList>
    </citation>
    <scope>NUCLEOTIDE SEQUENCE</scope>
    <source>
        <strain evidence="2">SCG-10</strain>
    </source>
</reference>
<proteinExistence type="predicted"/>
<dbReference type="OrthoDB" id="2436764at2759"/>
<organism evidence="2 3">
    <name type="scientific">Linnemannia hyalina</name>
    <dbReference type="NCBI Taxonomy" id="64524"/>
    <lineage>
        <taxon>Eukaryota</taxon>
        <taxon>Fungi</taxon>
        <taxon>Fungi incertae sedis</taxon>
        <taxon>Mucoromycota</taxon>
        <taxon>Mortierellomycotina</taxon>
        <taxon>Mortierellomycetes</taxon>
        <taxon>Mortierellales</taxon>
        <taxon>Mortierellaceae</taxon>
        <taxon>Linnemannia</taxon>
    </lineage>
</organism>
<evidence type="ECO:0000313" key="2">
    <source>
        <dbReference type="EMBL" id="KAG9062132.1"/>
    </source>
</evidence>
<dbReference type="AlphaFoldDB" id="A0A9P7XJN5"/>
<feature type="region of interest" description="Disordered" evidence="1">
    <location>
        <begin position="1"/>
        <end position="51"/>
    </location>
</feature>
<dbReference type="EMBL" id="JAHRHY010000020">
    <property type="protein sequence ID" value="KAG9062132.1"/>
    <property type="molecule type" value="Genomic_DNA"/>
</dbReference>
<protein>
    <submittedName>
        <fullName evidence="2">Uncharacterized protein</fullName>
    </submittedName>
</protein>
<feature type="region of interest" description="Disordered" evidence="1">
    <location>
        <begin position="173"/>
        <end position="315"/>
    </location>
</feature>
<evidence type="ECO:0000256" key="1">
    <source>
        <dbReference type="SAM" id="MobiDB-lite"/>
    </source>
</evidence>
<feature type="region of interest" description="Disordered" evidence="1">
    <location>
        <begin position="99"/>
        <end position="128"/>
    </location>
</feature>